<proteinExistence type="predicted"/>
<dbReference type="Proteomes" id="UP000091857">
    <property type="component" value="Chromosome 10"/>
</dbReference>
<evidence type="ECO:0000313" key="2">
    <source>
        <dbReference type="Proteomes" id="UP000091857"/>
    </source>
</evidence>
<sequence>MNTVGSIKPLPGFGGLRDSGFPCNAKARKVLRVSAVEGLQQAVRVDFNGTGNGKAKFNMLKSNGSPLDSNLANEFAGNGKSHNSLSKIGNSTNIKWHECSIDKNDRQNLLNQKGCVIWITGKSTVACCMSKILTQMGKLTYILDGDNIRHGLNSDLSFKAQDRAENIRRVGEVAKLFSDAGVICIACLISPYRRDREACRKILPNGDFIEVFMDVPLPLCESRDPKGLYKLARAGKIKGFTGIDDPYEPPVNCEITLECNNEIYSSPSSMAEKVICYLQENGYLHA</sequence>
<accession>A0ACB7GZW5</accession>
<keyword evidence="2" id="KW-1185">Reference proteome</keyword>
<evidence type="ECO:0000313" key="1">
    <source>
        <dbReference type="EMBL" id="KAG8645672.1"/>
    </source>
</evidence>
<name>A0ACB7GZW5_MANES</name>
<comment type="caution">
    <text evidence="1">The sequence shown here is derived from an EMBL/GenBank/DDBJ whole genome shotgun (WGS) entry which is preliminary data.</text>
</comment>
<reference evidence="2" key="1">
    <citation type="journal article" date="2016" name="Nat. Biotechnol.">
        <title>Sequencing wild and cultivated cassava and related species reveals extensive interspecific hybridization and genetic diversity.</title>
        <authorList>
            <person name="Bredeson J.V."/>
            <person name="Lyons J.B."/>
            <person name="Prochnik S.E."/>
            <person name="Wu G.A."/>
            <person name="Ha C.M."/>
            <person name="Edsinger-Gonzales E."/>
            <person name="Grimwood J."/>
            <person name="Schmutz J."/>
            <person name="Rabbi I.Y."/>
            <person name="Egesi C."/>
            <person name="Nauluvula P."/>
            <person name="Lebot V."/>
            <person name="Ndunguru J."/>
            <person name="Mkamilo G."/>
            <person name="Bart R.S."/>
            <person name="Setter T.L."/>
            <person name="Gleadow R.M."/>
            <person name="Kulakow P."/>
            <person name="Ferguson M.E."/>
            <person name="Rounsley S."/>
            <person name="Rokhsar D.S."/>
        </authorList>
    </citation>
    <scope>NUCLEOTIDE SEQUENCE [LARGE SCALE GENOMIC DNA]</scope>
    <source>
        <strain evidence="2">cv. AM560-2</strain>
    </source>
</reference>
<dbReference type="EMBL" id="CM004396">
    <property type="protein sequence ID" value="KAG8645672.1"/>
    <property type="molecule type" value="Genomic_DNA"/>
</dbReference>
<gene>
    <name evidence="1" type="ORF">MANES_10G083700v8</name>
</gene>
<protein>
    <submittedName>
        <fullName evidence="1">Uncharacterized protein</fullName>
    </submittedName>
</protein>
<organism evidence="1 2">
    <name type="scientific">Manihot esculenta</name>
    <name type="common">Cassava</name>
    <name type="synonym">Jatropha manihot</name>
    <dbReference type="NCBI Taxonomy" id="3983"/>
    <lineage>
        <taxon>Eukaryota</taxon>
        <taxon>Viridiplantae</taxon>
        <taxon>Streptophyta</taxon>
        <taxon>Embryophyta</taxon>
        <taxon>Tracheophyta</taxon>
        <taxon>Spermatophyta</taxon>
        <taxon>Magnoliopsida</taxon>
        <taxon>eudicotyledons</taxon>
        <taxon>Gunneridae</taxon>
        <taxon>Pentapetalae</taxon>
        <taxon>rosids</taxon>
        <taxon>fabids</taxon>
        <taxon>Malpighiales</taxon>
        <taxon>Euphorbiaceae</taxon>
        <taxon>Crotonoideae</taxon>
        <taxon>Manihoteae</taxon>
        <taxon>Manihot</taxon>
    </lineage>
</organism>